<dbReference type="NCBIfam" id="TIGR02937">
    <property type="entry name" value="sigma70-ECF"/>
    <property type="match status" value="1"/>
</dbReference>
<keyword evidence="4" id="KW-0804">Transcription</keyword>
<evidence type="ECO:0000259" key="5">
    <source>
        <dbReference type="Pfam" id="PF04542"/>
    </source>
</evidence>
<dbReference type="InterPro" id="IPR039425">
    <property type="entry name" value="RNA_pol_sigma-70-like"/>
</dbReference>
<dbReference type="SUPFAM" id="SSF88946">
    <property type="entry name" value="Sigma2 domain of RNA polymerase sigma factors"/>
    <property type="match status" value="1"/>
</dbReference>
<evidence type="ECO:0000256" key="2">
    <source>
        <dbReference type="ARBA" id="ARBA00023015"/>
    </source>
</evidence>
<keyword evidence="3" id="KW-0731">Sigma factor</keyword>
<dbReference type="PANTHER" id="PTHR43133:SF60">
    <property type="entry name" value="RNA POLYMERASE SIGMA FACTOR SIGV"/>
    <property type="match status" value="1"/>
</dbReference>
<proteinExistence type="inferred from homology"/>
<protein>
    <recommendedName>
        <fullName evidence="9">RNA polymerase</fullName>
    </recommendedName>
</protein>
<evidence type="ECO:0000256" key="4">
    <source>
        <dbReference type="ARBA" id="ARBA00023163"/>
    </source>
</evidence>
<dbReference type="InterPro" id="IPR013324">
    <property type="entry name" value="RNA_pol_sigma_r3/r4-like"/>
</dbReference>
<dbReference type="Pfam" id="PF08281">
    <property type="entry name" value="Sigma70_r4_2"/>
    <property type="match status" value="1"/>
</dbReference>
<dbReference type="GO" id="GO:0003677">
    <property type="term" value="F:DNA binding"/>
    <property type="evidence" value="ECO:0007669"/>
    <property type="project" value="InterPro"/>
</dbReference>
<dbReference type="PANTHER" id="PTHR43133">
    <property type="entry name" value="RNA POLYMERASE ECF-TYPE SIGMA FACTO"/>
    <property type="match status" value="1"/>
</dbReference>
<dbReference type="STRING" id="1220589.CD32_09975"/>
<dbReference type="GO" id="GO:0016987">
    <property type="term" value="F:sigma factor activity"/>
    <property type="evidence" value="ECO:0007669"/>
    <property type="project" value="UniProtKB-KW"/>
</dbReference>
<evidence type="ECO:0000259" key="6">
    <source>
        <dbReference type="Pfam" id="PF08281"/>
    </source>
</evidence>
<comment type="similarity">
    <text evidence="1">Belongs to the sigma-70 factor family. ECF subfamily.</text>
</comment>
<evidence type="ECO:0000313" key="7">
    <source>
        <dbReference type="EMBL" id="KGR85531.1"/>
    </source>
</evidence>
<dbReference type="Pfam" id="PF04542">
    <property type="entry name" value="Sigma70_r2"/>
    <property type="match status" value="1"/>
</dbReference>
<evidence type="ECO:0000256" key="3">
    <source>
        <dbReference type="ARBA" id="ARBA00023082"/>
    </source>
</evidence>
<dbReference type="Gene3D" id="1.10.1740.10">
    <property type="match status" value="1"/>
</dbReference>
<dbReference type="AlphaFoldDB" id="A0A0A3IL81"/>
<dbReference type="Gene3D" id="1.10.10.10">
    <property type="entry name" value="Winged helix-like DNA-binding domain superfamily/Winged helix DNA-binding domain"/>
    <property type="match status" value="1"/>
</dbReference>
<organism evidence="7 8">
    <name type="scientific">Lysinibacillus odysseyi 34hs-1 = NBRC 100172</name>
    <dbReference type="NCBI Taxonomy" id="1220589"/>
    <lineage>
        <taxon>Bacteria</taxon>
        <taxon>Bacillati</taxon>
        <taxon>Bacillota</taxon>
        <taxon>Bacilli</taxon>
        <taxon>Bacillales</taxon>
        <taxon>Bacillaceae</taxon>
        <taxon>Lysinibacillus</taxon>
    </lineage>
</organism>
<dbReference type="InterPro" id="IPR013325">
    <property type="entry name" value="RNA_pol_sigma_r2"/>
</dbReference>
<dbReference type="InterPro" id="IPR007627">
    <property type="entry name" value="RNA_pol_sigma70_r2"/>
</dbReference>
<dbReference type="eggNOG" id="COG1595">
    <property type="taxonomic scope" value="Bacteria"/>
</dbReference>
<sequence>MNEFTQYLIRIGYYYTKDIDRSKDFVQDVFIKLYYSDYIEQGNIKAYLSTMMKNRCMDYLRSWNYRKLVLQRSFGQEPLIHRKDELIEQEEKEILDEAILNLKIKLREVIVYYYLEELTTREIAAILQIPESTVKTRLQAARKKLKEQLHQHVWEVLMHE</sequence>
<dbReference type="InterPro" id="IPR014284">
    <property type="entry name" value="RNA_pol_sigma-70_dom"/>
</dbReference>
<dbReference type="SUPFAM" id="SSF88659">
    <property type="entry name" value="Sigma3 and sigma4 domains of RNA polymerase sigma factors"/>
    <property type="match status" value="1"/>
</dbReference>
<evidence type="ECO:0000313" key="8">
    <source>
        <dbReference type="Proteomes" id="UP000030437"/>
    </source>
</evidence>
<evidence type="ECO:0000256" key="1">
    <source>
        <dbReference type="ARBA" id="ARBA00010641"/>
    </source>
</evidence>
<evidence type="ECO:0008006" key="9">
    <source>
        <dbReference type="Google" id="ProtNLM"/>
    </source>
</evidence>
<name>A0A0A3IL81_9BACI</name>
<dbReference type="Proteomes" id="UP000030437">
    <property type="component" value="Unassembled WGS sequence"/>
</dbReference>
<dbReference type="CDD" id="cd06171">
    <property type="entry name" value="Sigma70_r4"/>
    <property type="match status" value="1"/>
</dbReference>
<gene>
    <name evidence="7" type="ORF">CD32_09975</name>
</gene>
<dbReference type="EMBL" id="JPVP01000054">
    <property type="protein sequence ID" value="KGR85531.1"/>
    <property type="molecule type" value="Genomic_DNA"/>
</dbReference>
<comment type="caution">
    <text evidence="7">The sequence shown here is derived from an EMBL/GenBank/DDBJ whole genome shotgun (WGS) entry which is preliminary data.</text>
</comment>
<keyword evidence="2" id="KW-0805">Transcription regulation</keyword>
<reference evidence="7 8" key="1">
    <citation type="submission" date="2014-02" db="EMBL/GenBank/DDBJ databases">
        <title>Draft genome sequence of Lysinibacillus odysseyi NBRC 100172.</title>
        <authorList>
            <person name="Zhang F."/>
            <person name="Wang G."/>
            <person name="Zhang L."/>
        </authorList>
    </citation>
    <scope>NUCLEOTIDE SEQUENCE [LARGE SCALE GENOMIC DNA]</scope>
    <source>
        <strain evidence="7 8">NBRC 100172</strain>
    </source>
</reference>
<dbReference type="GO" id="GO:0006352">
    <property type="term" value="P:DNA-templated transcription initiation"/>
    <property type="evidence" value="ECO:0007669"/>
    <property type="project" value="InterPro"/>
</dbReference>
<keyword evidence="8" id="KW-1185">Reference proteome</keyword>
<feature type="domain" description="RNA polymerase sigma factor 70 region 4 type 2" evidence="6">
    <location>
        <begin position="93"/>
        <end position="145"/>
    </location>
</feature>
<accession>A0A0A3IL81</accession>
<dbReference type="InterPro" id="IPR013249">
    <property type="entry name" value="RNA_pol_sigma70_r4_t2"/>
</dbReference>
<feature type="domain" description="RNA polymerase sigma-70 region 2" evidence="5">
    <location>
        <begin position="6"/>
        <end position="62"/>
    </location>
</feature>
<dbReference type="InterPro" id="IPR036388">
    <property type="entry name" value="WH-like_DNA-bd_sf"/>
</dbReference>